<accession>A0ACC2KH63</accession>
<gene>
    <name evidence="1" type="ORF">MRB53_029004</name>
</gene>
<protein>
    <submittedName>
        <fullName evidence="1">Uncharacterized protein</fullName>
    </submittedName>
</protein>
<organism evidence="1 2">
    <name type="scientific">Persea americana</name>
    <name type="common">Avocado</name>
    <dbReference type="NCBI Taxonomy" id="3435"/>
    <lineage>
        <taxon>Eukaryota</taxon>
        <taxon>Viridiplantae</taxon>
        <taxon>Streptophyta</taxon>
        <taxon>Embryophyta</taxon>
        <taxon>Tracheophyta</taxon>
        <taxon>Spermatophyta</taxon>
        <taxon>Magnoliopsida</taxon>
        <taxon>Magnoliidae</taxon>
        <taxon>Laurales</taxon>
        <taxon>Lauraceae</taxon>
        <taxon>Persea</taxon>
    </lineage>
</organism>
<keyword evidence="2" id="KW-1185">Reference proteome</keyword>
<comment type="caution">
    <text evidence="1">The sequence shown here is derived from an EMBL/GenBank/DDBJ whole genome shotgun (WGS) entry which is preliminary data.</text>
</comment>
<dbReference type="Proteomes" id="UP001234297">
    <property type="component" value="Chromosome 9"/>
</dbReference>
<name>A0ACC2KH63_PERAE</name>
<proteinExistence type="predicted"/>
<evidence type="ECO:0000313" key="1">
    <source>
        <dbReference type="EMBL" id="KAJ8620475.1"/>
    </source>
</evidence>
<sequence>MEGDMDIDIGEVYFLIMHFLSSGPCRRTYGHFLNELLEYQLLPRRYHAWYSRSGLHSGHEGDNGLSFPLSYDKSVERYPHIKKDHLIKLLKQLLASNTIPSLHGMIGGNTPNAADVPTLLGSGSLSLLDSEKNREDKKATRLPIYLRWPHLQADQVRGLSLREIGGGFRKHHRAPSIRAACYAIAKPSTMVQNMDITKKLRGHRAAVYCATFDRSGRYAITGSDDRLVKIWSMETAFCLSSCRGHEGDITDLAVSSNNAVVASSSNDYNIRVWRLPDGLPISILRGHTAAVTAIAFSPRPGGVYHLLSSSDDGTCRIWDARNSQCAPRVYIPKPPDAIAGKSDGQLPSTVQSEHRIVCCAYNANGTLFVTGSSDNYARVWNAVKCNQEDLNKPNHEMDVLSGHENDVNYVQFSGCAVPSRSSASDSLKEENLRKFKNSWFTHDNIVTCSRDGSAIIWIPGSRKSHGKVGRWIRTYHLKVPLPPLPPRGGPRQRFLPTPRGVNMIVWSLDNRFVLAAITDCRICVWNAADGSLVHSLTGHSESTYVLDVHPFNPRIAMSAGYDGKTIVWDIWEGAPVRIYETGHFKLVDGKFAPDGTSILLSDDVGQIYILASGEGESHKAAMYDQFFLGDYRPLIQDAQGNVLDQETQLAPYRRNIQDLLCDSSMSPYPEPYQNIYQQRRLGALGIEWRPSSIKFNTGHADNPHLALQDYQMFPLPDLDRWVEPLPEFVDTVDWEQENDAQSDDTDSEYNVPEEYATEGEQGSVSACSRSLDCSDENSEDDRSVKEGLRKSKRQKLKAKAQFTTNSLRRLKRRKLYECDGMSLKNNRRKNPKHRKSSSKKRRSSTSKSLRPKRLAARNALNLFSRINGASVDEEEDQSSESDLSRSDSRSNKSNESDRAFQKVLQKHPRENDASIHEIETQVKRPILPDPQINTGNRRLVLKLHVRAPNVVAPSENRKPECSELGDATGLSDKAPSEGTFQNQTHSSSQGPVPSYVETDGALMSQSCGGTKIRWRCMPKCFSSADTTAACPASNIHLDGHNSKEEISNGRPKLGDEHGMVAPNSVDGTHGGKMVRTSAYAYEKRAHSSDVLDKRKDKELDPGYIHKSLVVDNISIEGQGENRTSPEDKTETWRTGNDYEDLPGTSQCRVYAEPLGRLGMLTDNKSASDYIFKSSTDQIQEVKERTQPIIKKIKIISKRSTKEPQGPSSKLNTVTSAEDLTSSGLDLMSKSHMQIKQHLTSGVPEDDDAICRSGPGRGNWNDWSEKSERQVYNCLKSSDVEDSMMLHSGADGNMYNSVSKRPNSCRVTLNAEDNVFGEEESDLDINNCNTDQTIDFPEASADSVYRTRSMGTKATTYDENTVIHNFKMRKGHGSAGTSRNAEKFAFNEHEQILGDEWKSSSKVTAGSRSTRHRRGNYHYIEPNPIEKRYTHYSVRKPSWLMLPEHEESYRYIPQQGDEVAYLIQGHREYVEWSRSHEVGPWISIKGHIRAVEFCKVKGLDYSTLPGSGESCCKLRLEFVDPSSNICGETFKLTLPELIDFPDFIVERSRYIAAITRNWTPRDKCQVWWRNEYEEGGSWWEGRILSMKPKSPEFPDSPWERYVIQYKSETSEQHLHSPWELNDLDSRWEHPHLDDLSRKMLLSCFAKIEQKRNQDYYGIQKLKQVAQKSDFLNRFAVPLSLEVIKGRLEKNYYRSLEAVKHDIMVMLVNAKSYFGKNAELASKILHLSDRIACTLSSL</sequence>
<reference evidence="1 2" key="1">
    <citation type="journal article" date="2022" name="Hortic Res">
        <title>A haplotype resolved chromosomal level avocado genome allows analysis of novel avocado genes.</title>
        <authorList>
            <person name="Nath O."/>
            <person name="Fletcher S.J."/>
            <person name="Hayward A."/>
            <person name="Shaw L.M."/>
            <person name="Masouleh A.K."/>
            <person name="Furtado A."/>
            <person name="Henry R.J."/>
            <person name="Mitter N."/>
        </authorList>
    </citation>
    <scope>NUCLEOTIDE SEQUENCE [LARGE SCALE GENOMIC DNA]</scope>
    <source>
        <strain evidence="2">cv. Hass</strain>
    </source>
</reference>
<evidence type="ECO:0000313" key="2">
    <source>
        <dbReference type="Proteomes" id="UP001234297"/>
    </source>
</evidence>
<dbReference type="EMBL" id="CM056817">
    <property type="protein sequence ID" value="KAJ8620475.1"/>
    <property type="molecule type" value="Genomic_DNA"/>
</dbReference>